<feature type="domain" description="Peptidase M13 N-terminal" evidence="1">
    <location>
        <begin position="8"/>
        <end position="114"/>
    </location>
</feature>
<dbReference type="OrthoDB" id="7867452at2759"/>
<dbReference type="Pfam" id="PF05649">
    <property type="entry name" value="Peptidase_M13_N"/>
    <property type="match status" value="1"/>
</dbReference>
<dbReference type="GO" id="GO:0006508">
    <property type="term" value="P:proteolysis"/>
    <property type="evidence" value="ECO:0007669"/>
    <property type="project" value="InterPro"/>
</dbReference>
<dbReference type="EMBL" id="NCKV01034099">
    <property type="protein sequence ID" value="RWS18797.1"/>
    <property type="molecule type" value="Genomic_DNA"/>
</dbReference>
<evidence type="ECO:0000313" key="2">
    <source>
        <dbReference type="EMBL" id="RWS18797.1"/>
    </source>
</evidence>
<evidence type="ECO:0000313" key="3">
    <source>
        <dbReference type="Proteomes" id="UP000288716"/>
    </source>
</evidence>
<comment type="caution">
    <text evidence="2">The sequence shown here is derived from an EMBL/GenBank/DDBJ whole genome shotgun (WGS) entry which is preliminary data.</text>
</comment>
<feature type="non-terminal residue" evidence="2">
    <location>
        <position position="173"/>
    </location>
</feature>
<dbReference type="AlphaFoldDB" id="A0A443RTZ4"/>
<gene>
    <name evidence="2" type="ORF">B4U80_12416</name>
</gene>
<sequence>MKIGRASSTDVEKYANAVVEYEKRIARFTPSIEKMQSLSSFQHKRISDLKQDASRIRWNEFLQKVYPHGNIKDLTIITVQFLEYFKEVSHIVTTSDNVGLSDYLVWRYIFANLPDVAMKIGRASSTGVEKYANTVVEYEKRIAKLTPAIEKMQSPSSFQNKRISDLKQDASRI</sequence>
<accession>A0A443RTZ4</accession>
<dbReference type="Gene3D" id="1.10.1380.10">
    <property type="entry name" value="Neutral endopeptidase , domain2"/>
    <property type="match status" value="1"/>
</dbReference>
<name>A0A443RTZ4_9ACAR</name>
<proteinExistence type="predicted"/>
<dbReference type="Proteomes" id="UP000288716">
    <property type="component" value="Unassembled WGS sequence"/>
</dbReference>
<dbReference type="InterPro" id="IPR042089">
    <property type="entry name" value="Peptidase_M13_dom_2"/>
</dbReference>
<dbReference type="SUPFAM" id="SSF55486">
    <property type="entry name" value="Metalloproteases ('zincins'), catalytic domain"/>
    <property type="match status" value="1"/>
</dbReference>
<protein>
    <submittedName>
        <fullName evidence="2">Endothelin-converting enzyme 1-like protein 3</fullName>
    </submittedName>
</protein>
<keyword evidence="3" id="KW-1185">Reference proteome</keyword>
<dbReference type="VEuPathDB" id="VectorBase:LDEU013243"/>
<organism evidence="2 3">
    <name type="scientific">Leptotrombidium deliense</name>
    <dbReference type="NCBI Taxonomy" id="299467"/>
    <lineage>
        <taxon>Eukaryota</taxon>
        <taxon>Metazoa</taxon>
        <taxon>Ecdysozoa</taxon>
        <taxon>Arthropoda</taxon>
        <taxon>Chelicerata</taxon>
        <taxon>Arachnida</taxon>
        <taxon>Acari</taxon>
        <taxon>Acariformes</taxon>
        <taxon>Trombidiformes</taxon>
        <taxon>Prostigmata</taxon>
        <taxon>Anystina</taxon>
        <taxon>Parasitengona</taxon>
        <taxon>Trombiculoidea</taxon>
        <taxon>Trombiculidae</taxon>
        <taxon>Leptotrombidium</taxon>
    </lineage>
</organism>
<reference evidence="2 3" key="1">
    <citation type="journal article" date="2018" name="Gigascience">
        <title>Genomes of trombidid mites reveal novel predicted allergens and laterally-transferred genes associated with secondary metabolism.</title>
        <authorList>
            <person name="Dong X."/>
            <person name="Chaisiri K."/>
            <person name="Xia D."/>
            <person name="Armstrong S.D."/>
            <person name="Fang Y."/>
            <person name="Donnelly M.J."/>
            <person name="Kadowaki T."/>
            <person name="McGarry J.W."/>
            <person name="Darby A.C."/>
            <person name="Makepeace B.L."/>
        </authorList>
    </citation>
    <scope>NUCLEOTIDE SEQUENCE [LARGE SCALE GENOMIC DNA]</scope>
    <source>
        <strain evidence="2">UoL-UT</strain>
    </source>
</reference>
<evidence type="ECO:0000259" key="1">
    <source>
        <dbReference type="Pfam" id="PF05649"/>
    </source>
</evidence>
<dbReference type="InterPro" id="IPR008753">
    <property type="entry name" value="Peptidase_M13_N"/>
</dbReference>